<accession>A0A9X0QK19</accession>
<keyword evidence="2" id="KW-1185">Reference proteome</keyword>
<dbReference type="Proteomes" id="UP000535182">
    <property type="component" value="Unassembled WGS sequence"/>
</dbReference>
<name>A0A9X0QK19_9BACT</name>
<dbReference type="EMBL" id="JACHEB010000023">
    <property type="protein sequence ID" value="MBB5331887.1"/>
    <property type="molecule type" value="Genomic_DNA"/>
</dbReference>
<protein>
    <submittedName>
        <fullName evidence="1">Uncharacterized protein</fullName>
    </submittedName>
</protein>
<evidence type="ECO:0000313" key="2">
    <source>
        <dbReference type="Proteomes" id="UP000535182"/>
    </source>
</evidence>
<reference evidence="1 2" key="1">
    <citation type="submission" date="2020-08" db="EMBL/GenBank/DDBJ databases">
        <title>Genomic Encyclopedia of Type Strains, Phase IV (KMG-V): Genome sequencing to study the core and pangenomes of soil and plant-associated prokaryotes.</title>
        <authorList>
            <person name="Whitman W."/>
        </authorList>
    </citation>
    <scope>NUCLEOTIDE SEQUENCE [LARGE SCALE GENOMIC DNA]</scope>
    <source>
        <strain evidence="1 2">X5P2</strain>
    </source>
</reference>
<dbReference type="AlphaFoldDB" id="A0A9X0QK19"/>
<organism evidence="1 2">
    <name type="scientific">Tunturiibacter gelidiferens</name>
    <dbReference type="NCBI Taxonomy" id="3069689"/>
    <lineage>
        <taxon>Bacteria</taxon>
        <taxon>Pseudomonadati</taxon>
        <taxon>Acidobacteriota</taxon>
        <taxon>Terriglobia</taxon>
        <taxon>Terriglobales</taxon>
        <taxon>Acidobacteriaceae</taxon>
        <taxon>Tunturiibacter</taxon>
    </lineage>
</organism>
<evidence type="ECO:0000313" key="1">
    <source>
        <dbReference type="EMBL" id="MBB5331887.1"/>
    </source>
</evidence>
<proteinExistence type="predicted"/>
<feature type="non-terminal residue" evidence="1">
    <location>
        <position position="54"/>
    </location>
</feature>
<comment type="caution">
    <text evidence="1">The sequence shown here is derived from an EMBL/GenBank/DDBJ whole genome shotgun (WGS) entry which is preliminary data.</text>
</comment>
<gene>
    <name evidence="1" type="ORF">HDF14_005539</name>
</gene>
<sequence>MLTTMPTAPRATGRCHGVCHEKSDTLRTLSAKGEGRSNLYGRRFTDHRVLFHKL</sequence>